<organism evidence="3 4">
    <name type="scientific">Bradyrhizobium stylosanthis</name>
    <dbReference type="NCBI Taxonomy" id="1803665"/>
    <lineage>
        <taxon>Bacteria</taxon>
        <taxon>Pseudomonadati</taxon>
        <taxon>Pseudomonadota</taxon>
        <taxon>Alphaproteobacteria</taxon>
        <taxon>Hyphomicrobiales</taxon>
        <taxon>Nitrobacteraceae</taxon>
        <taxon>Bradyrhizobium</taxon>
    </lineage>
</organism>
<dbReference type="InterPro" id="IPR001279">
    <property type="entry name" value="Metallo-B-lactamas"/>
</dbReference>
<dbReference type="PROSITE" id="PS51318">
    <property type="entry name" value="TAT"/>
    <property type="match status" value="1"/>
</dbReference>
<reference evidence="3 4" key="1">
    <citation type="submission" date="2019-06" db="EMBL/GenBank/DDBJ databases">
        <title>Genomic Encyclopedia of Type Strains, Phase IV (KMG-V): Genome sequencing to study the core and pangenomes of soil and plant-associated prokaryotes.</title>
        <authorList>
            <person name="Whitman W."/>
        </authorList>
    </citation>
    <scope>NUCLEOTIDE SEQUENCE [LARGE SCALE GENOMIC DNA]</scope>
    <source>
        <strain evidence="3 4">BR 510</strain>
    </source>
</reference>
<dbReference type="PANTHER" id="PTHR13754:SF13">
    <property type="entry name" value="METALLO-BETA-LACTAMASE SUPERFAMILY PROTEIN (AFU_ORTHOLOGUE AFUA_3G07630)"/>
    <property type="match status" value="1"/>
</dbReference>
<dbReference type="EMBL" id="VITK01000013">
    <property type="protein sequence ID" value="TWA91390.1"/>
    <property type="molecule type" value="Genomic_DNA"/>
</dbReference>
<dbReference type="InterPro" id="IPR041712">
    <property type="entry name" value="DHPS-like_MBL-fold"/>
</dbReference>
<dbReference type="PANTHER" id="PTHR13754">
    <property type="entry name" value="METALLO-BETA-LACTAMASE SUPERFAMILY PROTEIN"/>
    <property type="match status" value="1"/>
</dbReference>
<dbReference type="CDD" id="cd07713">
    <property type="entry name" value="DHPS-like_MBL-fold"/>
    <property type="match status" value="1"/>
</dbReference>
<evidence type="ECO:0000256" key="1">
    <source>
        <dbReference type="SAM" id="SignalP"/>
    </source>
</evidence>
<dbReference type="InterPro" id="IPR036866">
    <property type="entry name" value="RibonucZ/Hydroxyglut_hydro"/>
</dbReference>
<protein>
    <submittedName>
        <fullName evidence="3">7, 8-dihydropterin-6-yl-methyl-4-(Beta-D-ribofuranosyl)aminobenzene 5'-phosphate synthase</fullName>
    </submittedName>
</protein>
<dbReference type="Gene3D" id="3.60.15.10">
    <property type="entry name" value="Ribonuclease Z/Hydroxyacylglutathione hydrolase-like"/>
    <property type="match status" value="1"/>
</dbReference>
<comment type="caution">
    <text evidence="3">The sequence shown here is derived from an EMBL/GenBank/DDBJ whole genome shotgun (WGS) entry which is preliminary data.</text>
</comment>
<dbReference type="GO" id="GO:0016740">
    <property type="term" value="F:transferase activity"/>
    <property type="evidence" value="ECO:0007669"/>
    <property type="project" value="TreeGrafter"/>
</dbReference>
<evidence type="ECO:0000313" key="3">
    <source>
        <dbReference type="EMBL" id="TWA91390.1"/>
    </source>
</evidence>
<evidence type="ECO:0000259" key="2">
    <source>
        <dbReference type="Pfam" id="PF00753"/>
    </source>
</evidence>
<dbReference type="SUPFAM" id="SSF56281">
    <property type="entry name" value="Metallo-hydrolase/oxidoreductase"/>
    <property type="match status" value="1"/>
</dbReference>
<feature type="signal peptide" evidence="1">
    <location>
        <begin position="1"/>
        <end position="25"/>
    </location>
</feature>
<dbReference type="STRING" id="1803665.GCA_001641335_04077"/>
<dbReference type="InterPro" id="IPR006311">
    <property type="entry name" value="TAT_signal"/>
</dbReference>
<feature type="domain" description="Metallo-beta-lactamase" evidence="2">
    <location>
        <begin position="100"/>
        <end position="155"/>
    </location>
</feature>
<dbReference type="OrthoDB" id="9803916at2"/>
<feature type="chain" id="PRO_5021919596" evidence="1">
    <location>
        <begin position="26"/>
        <end position="372"/>
    </location>
</feature>
<dbReference type="AlphaFoldDB" id="A0A560D2N6"/>
<gene>
    <name evidence="3" type="ORF">FBZ96_113100</name>
</gene>
<dbReference type="InterPro" id="IPR052926">
    <property type="entry name" value="Metallo-beta-lactamase_dom"/>
</dbReference>
<dbReference type="RefSeq" id="WP_145669616.1">
    <property type="nucleotide sequence ID" value="NZ_VITK01000013.1"/>
</dbReference>
<accession>A0A560D2N6</accession>
<name>A0A560D2N6_9BRAD</name>
<proteinExistence type="predicted"/>
<dbReference type="Pfam" id="PF00753">
    <property type="entry name" value="Lactamase_B"/>
    <property type="match status" value="1"/>
</dbReference>
<keyword evidence="1" id="KW-0732">Signal</keyword>
<sequence>MIQTIPRRDFLLGSAALAGAAAANAFTCVEIASAAPITVPTVDKLSIRVLVDSSFDLFFRPKQINGVSIAPATRVGGDYRKSLHNEWGLSLWLESEGGGNQRTLMLDYGYTPEVLLNNMALIGVDPAKLNALIVSHGHYDHFGGLNGFLDKFRDKLPADLKLYAGGEDNFCHRVSPMPTQGQFADFGTLDRRQLAAQKVTTVLCETPTVIADHAFTTGKITRRSSERVLPNTLVEFGIKDGLGCNAGHYLPAEMEGKIVPDEHIHEHATCFNVRDLGLVVISSCGHVGIVNSVKQAQEVSGIQKVHAVVGGFHLGPAPKDYLTQVVSEIKALNPDVVVPMHCSGLDFAQEANAQMEGKVVVTTTGSRLTFGL</sequence>
<dbReference type="Proteomes" id="UP000319949">
    <property type="component" value="Unassembled WGS sequence"/>
</dbReference>
<keyword evidence="4" id="KW-1185">Reference proteome</keyword>
<evidence type="ECO:0000313" key="4">
    <source>
        <dbReference type="Proteomes" id="UP000319949"/>
    </source>
</evidence>